<keyword evidence="6" id="KW-1185">Reference proteome</keyword>
<feature type="signal peptide" evidence="3">
    <location>
        <begin position="1"/>
        <end position="26"/>
    </location>
</feature>
<dbReference type="InterPro" id="IPR026053">
    <property type="entry name" value="HPS1"/>
</dbReference>
<dbReference type="GO" id="GO:0005085">
    <property type="term" value="F:guanyl-nucleotide exchange factor activity"/>
    <property type="evidence" value="ECO:0007669"/>
    <property type="project" value="TreeGrafter"/>
</dbReference>
<dbReference type="GO" id="GO:0031085">
    <property type="term" value="C:BLOC-3 complex"/>
    <property type="evidence" value="ECO:0007669"/>
    <property type="project" value="TreeGrafter"/>
</dbReference>
<keyword evidence="2" id="KW-0812">Transmembrane</keyword>
<dbReference type="PANTHER" id="PTHR12761:SF1">
    <property type="entry name" value="BLOC-3 COMPLEX MEMBER HPS1"/>
    <property type="match status" value="1"/>
</dbReference>
<feature type="coiled-coil region" evidence="1">
    <location>
        <begin position="141"/>
        <end position="168"/>
    </location>
</feature>
<dbReference type="SMART" id="SM01190">
    <property type="entry name" value="EMP24_GP25L"/>
    <property type="match status" value="1"/>
</dbReference>
<keyword evidence="1" id="KW-0175">Coiled coil</keyword>
<dbReference type="InterPro" id="IPR043972">
    <property type="entry name" value="FUZ/MON1/HPS1_longin_1"/>
</dbReference>
<name>A0A7R9BSQ3_9CRUS</name>
<evidence type="ECO:0000256" key="3">
    <source>
        <dbReference type="SAM" id="SignalP"/>
    </source>
</evidence>
<dbReference type="PANTHER" id="PTHR12761">
    <property type="entry name" value="HERMANSKY-PUDLAK SYNDROME PROTEIN 1"/>
    <property type="match status" value="1"/>
</dbReference>
<keyword evidence="3" id="KW-0732">Signal</keyword>
<dbReference type="EMBL" id="OA883703">
    <property type="protein sequence ID" value="CAD7279504.1"/>
    <property type="molecule type" value="Genomic_DNA"/>
</dbReference>
<dbReference type="Pfam" id="PF19036">
    <property type="entry name" value="Fuz_longin_1"/>
    <property type="match status" value="1"/>
</dbReference>
<dbReference type="GO" id="GO:0016192">
    <property type="term" value="P:vesicle-mediated transport"/>
    <property type="evidence" value="ECO:0007669"/>
    <property type="project" value="InterPro"/>
</dbReference>
<evidence type="ECO:0000313" key="5">
    <source>
        <dbReference type="EMBL" id="CAD7279504.1"/>
    </source>
</evidence>
<feature type="chain" id="PRO_5036403014" description="GOLD domain-containing protein" evidence="3">
    <location>
        <begin position="27"/>
        <end position="835"/>
    </location>
</feature>
<dbReference type="InterPro" id="IPR009038">
    <property type="entry name" value="GOLD_dom"/>
</dbReference>
<feature type="domain" description="GOLD" evidence="4">
    <location>
        <begin position="36"/>
        <end position="132"/>
    </location>
</feature>
<dbReference type="AlphaFoldDB" id="A0A7R9BSQ3"/>
<dbReference type="OrthoDB" id="3427at2759"/>
<organism evidence="5">
    <name type="scientific">Notodromas monacha</name>
    <dbReference type="NCBI Taxonomy" id="399045"/>
    <lineage>
        <taxon>Eukaryota</taxon>
        <taxon>Metazoa</taxon>
        <taxon>Ecdysozoa</taxon>
        <taxon>Arthropoda</taxon>
        <taxon>Crustacea</taxon>
        <taxon>Oligostraca</taxon>
        <taxon>Ostracoda</taxon>
        <taxon>Podocopa</taxon>
        <taxon>Podocopida</taxon>
        <taxon>Cypridocopina</taxon>
        <taxon>Cypridoidea</taxon>
        <taxon>Cyprididae</taxon>
        <taxon>Notodromas</taxon>
    </lineage>
</organism>
<evidence type="ECO:0000256" key="2">
    <source>
        <dbReference type="SAM" id="Phobius"/>
    </source>
</evidence>
<keyword evidence="2" id="KW-0472">Membrane</keyword>
<evidence type="ECO:0000313" key="6">
    <source>
        <dbReference type="Proteomes" id="UP000678499"/>
    </source>
</evidence>
<dbReference type="Pfam" id="PF01105">
    <property type="entry name" value="EMP24_GP25L"/>
    <property type="match status" value="1"/>
</dbReference>
<accession>A0A7R9BSQ3</accession>
<keyword evidence="2" id="KW-1133">Transmembrane helix</keyword>
<evidence type="ECO:0000259" key="4">
    <source>
        <dbReference type="PROSITE" id="PS50866"/>
    </source>
</evidence>
<reference evidence="5" key="1">
    <citation type="submission" date="2020-11" db="EMBL/GenBank/DDBJ databases">
        <authorList>
            <person name="Tran Van P."/>
        </authorList>
    </citation>
    <scope>NUCLEOTIDE SEQUENCE</scope>
</reference>
<proteinExistence type="predicted"/>
<dbReference type="PROSITE" id="PS50866">
    <property type="entry name" value="GOLD"/>
    <property type="match status" value="1"/>
</dbReference>
<protein>
    <recommendedName>
        <fullName evidence="4">GOLD domain-containing protein</fullName>
    </recommendedName>
</protein>
<dbReference type="EMBL" id="CAJPEX010001666">
    <property type="protein sequence ID" value="CAG0919656.1"/>
    <property type="molecule type" value="Genomic_DNA"/>
</dbReference>
<dbReference type="InterPro" id="IPR043971">
    <property type="entry name" value="FUZ/MON1/HPS1_longin_2"/>
</dbReference>
<feature type="transmembrane region" description="Helical" evidence="2">
    <location>
        <begin position="190"/>
        <end position="209"/>
    </location>
</feature>
<gene>
    <name evidence="5" type="ORF">NMOB1V02_LOCUS7176</name>
</gene>
<evidence type="ECO:0000256" key="1">
    <source>
        <dbReference type="SAM" id="Coils"/>
    </source>
</evidence>
<dbReference type="Proteomes" id="UP000678499">
    <property type="component" value="Unassembled WGS sequence"/>
</dbReference>
<sequence length="835" mass="94036">MAFKLSSRSILLVFVLECILCDLALGLYFHIGETERKCFIEEIPDETTVVGTYKVELYDPRTKGFMPSNPGVGMHVEVRDPDDRPILSKVYSAEGRFSFVSHDPGEHVICLYSNSTKWFSGSQLRVHLDIQVGEHAIDYAQIAQKEKLSELQLRLRQLMDQVEQITKEQNYQRYREERFRQTSESTNQRVLWWSISQVAILLIVGFWQMRHLKSFFQAKKLKTGELKEGKRFSRLTKDALVQLFSPLVTTQRVMGLHLRNPYTYVKCPGSVGLAFEELFNCTIICVGDESEDDLKRKATVTRNILEFLFGPSFETLRKEYQVTEILESMLNTWDELRNSFVGFLIEAMERCQITPAANRVVVDVLHKALKSLGENAPLSVKPNHAILLTGAKLVALYSRKGEEDLCASDMLLTTLLVTAHRRRPDIDKDAPMARIVMLHDAICGERSVPRFVYACPVFGEVILVTICETKKDELASNVVSTLRALDAVLKTKVIAPAFDLGAEVEKILLLAKKLGTPSPELVRFQRNLAAQWETAKKNGFDAFTRDYCAACVLRTKQSGSKEQSPQSQERESSQASLKNRLVKYESLLAVIVHTLQECFGLCCLDDHELQDGVDSLQEFVARKARLQLGDFADFLCVKASLNIDLVAFLEEFPSLVHFVFVDRRSNQAICPGHGSENAYGCSAFPWAKIENAVTLVRTHLSRGNHTIIWRDKSYVYSYHLWFENVSGDALLPRRESKNFASLLPYPGVIGVNFFSVLARESFSTSRASVPSHSASSATPASSIRAPRVIVKELYCWFVSSGSTGLFADQVIAQAQKVSECLPNLLTPSATTVDFL</sequence>
<dbReference type="Pfam" id="PF19037">
    <property type="entry name" value="Fuz_longin_2"/>
    <property type="match status" value="1"/>
</dbReference>